<evidence type="ECO:0000313" key="1">
    <source>
        <dbReference type="EMBL" id="SFU13918.1"/>
    </source>
</evidence>
<dbReference type="AlphaFoldDB" id="A0A1I7DQE0"/>
<gene>
    <name evidence="1" type="ORF">SAMN04489724_4291</name>
</gene>
<evidence type="ECO:0000313" key="2">
    <source>
        <dbReference type="Proteomes" id="UP000199673"/>
    </source>
</evidence>
<organism evidence="1 2">
    <name type="scientific">Algoriphagus locisalis</name>
    <dbReference type="NCBI Taxonomy" id="305507"/>
    <lineage>
        <taxon>Bacteria</taxon>
        <taxon>Pseudomonadati</taxon>
        <taxon>Bacteroidota</taxon>
        <taxon>Cytophagia</taxon>
        <taxon>Cytophagales</taxon>
        <taxon>Cyclobacteriaceae</taxon>
        <taxon>Algoriphagus</taxon>
    </lineage>
</organism>
<accession>A0A1I7DQE0</accession>
<dbReference type="STRING" id="305507.SAMN04489724_4291"/>
<sequence length="60" mass="6587">MVTSFSLHSKLVSNALNALVTSINSRTQSVLTVMNVNHRSASKRAENPELLVFETQLIST</sequence>
<keyword evidence="2" id="KW-1185">Reference proteome</keyword>
<proteinExistence type="predicted"/>
<dbReference type="EMBL" id="FPBF01000007">
    <property type="protein sequence ID" value="SFU13918.1"/>
    <property type="molecule type" value="Genomic_DNA"/>
</dbReference>
<reference evidence="2" key="1">
    <citation type="submission" date="2016-10" db="EMBL/GenBank/DDBJ databases">
        <authorList>
            <person name="Varghese N."/>
            <person name="Submissions S."/>
        </authorList>
    </citation>
    <scope>NUCLEOTIDE SEQUENCE [LARGE SCALE GENOMIC DNA]</scope>
    <source>
        <strain evidence="2">DSM 23445</strain>
    </source>
</reference>
<protein>
    <submittedName>
        <fullName evidence="1">Uncharacterized protein</fullName>
    </submittedName>
</protein>
<dbReference type="Proteomes" id="UP000199673">
    <property type="component" value="Unassembled WGS sequence"/>
</dbReference>
<name>A0A1I7DQE0_9BACT</name>